<keyword evidence="1" id="KW-0812">Transmembrane</keyword>
<keyword evidence="1" id="KW-0472">Membrane</keyword>
<evidence type="ECO:0000313" key="2">
    <source>
        <dbReference type="Proteomes" id="UP000504634"/>
    </source>
</evidence>
<feature type="transmembrane region" description="Helical" evidence="1">
    <location>
        <begin position="109"/>
        <end position="129"/>
    </location>
</feature>
<feature type="transmembrane region" description="Helical" evidence="1">
    <location>
        <begin position="7"/>
        <end position="27"/>
    </location>
</feature>
<reference evidence="3" key="1">
    <citation type="submission" date="2025-08" db="UniProtKB">
        <authorList>
            <consortium name="RefSeq"/>
        </authorList>
    </citation>
    <scope>IDENTIFICATION</scope>
    <source>
        <strain evidence="3">11010-0011.00</strain>
        <tissue evidence="3">Whole body</tissue>
    </source>
</reference>
<sequence length="182" mass="20554">MCKGLGFSTGFMALCAFIACFGALNMLSKIEHIIVNPLFNLPAFEPVDDGDDEAVGTCKSYIVDNIEGPYPRFLELTYMRWTVGFTLFYSFAVMLLVRAKYVSNMEIKLIIASLMMFVGAALALALFASTTVLSERPLFAEVRCNEYTFYFIFFIALNTSMCALYFLTLACYSYFNITDREL</sequence>
<dbReference type="RefSeq" id="XP_030378735.1">
    <property type="nucleotide sequence ID" value="XM_030522875.1"/>
</dbReference>
<dbReference type="AlphaFoldDB" id="A0A6J2TT32"/>
<feature type="transmembrane region" description="Helical" evidence="1">
    <location>
        <begin position="149"/>
        <end position="175"/>
    </location>
</feature>
<organism evidence="2 3">
    <name type="scientific">Drosophila lebanonensis</name>
    <name type="common">Fruit fly</name>
    <name type="synonym">Scaptodrosophila lebanonensis</name>
    <dbReference type="NCBI Taxonomy" id="7225"/>
    <lineage>
        <taxon>Eukaryota</taxon>
        <taxon>Metazoa</taxon>
        <taxon>Ecdysozoa</taxon>
        <taxon>Arthropoda</taxon>
        <taxon>Hexapoda</taxon>
        <taxon>Insecta</taxon>
        <taxon>Pterygota</taxon>
        <taxon>Neoptera</taxon>
        <taxon>Endopterygota</taxon>
        <taxon>Diptera</taxon>
        <taxon>Brachycera</taxon>
        <taxon>Muscomorpha</taxon>
        <taxon>Ephydroidea</taxon>
        <taxon>Drosophilidae</taxon>
        <taxon>Scaptodrosophila</taxon>
    </lineage>
</organism>
<protein>
    <submittedName>
        <fullName evidence="3">Uncharacterized protein LOC115627249</fullName>
    </submittedName>
</protein>
<dbReference type="Proteomes" id="UP000504634">
    <property type="component" value="Unplaced"/>
</dbReference>
<proteinExistence type="predicted"/>
<dbReference type="OrthoDB" id="7844049at2759"/>
<evidence type="ECO:0000256" key="1">
    <source>
        <dbReference type="SAM" id="Phobius"/>
    </source>
</evidence>
<gene>
    <name evidence="3" type="primary">LOC115627249</name>
</gene>
<keyword evidence="1" id="KW-1133">Transmembrane helix</keyword>
<feature type="transmembrane region" description="Helical" evidence="1">
    <location>
        <begin position="78"/>
        <end position="97"/>
    </location>
</feature>
<keyword evidence="2" id="KW-1185">Reference proteome</keyword>
<name>A0A6J2TT32_DROLE</name>
<dbReference type="GeneID" id="115627249"/>
<accession>A0A6J2TT32</accession>
<evidence type="ECO:0000313" key="3">
    <source>
        <dbReference type="RefSeq" id="XP_030378735.1"/>
    </source>
</evidence>
<dbReference type="PROSITE" id="PS51257">
    <property type="entry name" value="PROKAR_LIPOPROTEIN"/>
    <property type="match status" value="1"/>
</dbReference>